<organism evidence="1 2">
    <name type="scientific">Panagrellus redivivus</name>
    <name type="common">Microworm</name>
    <dbReference type="NCBI Taxonomy" id="6233"/>
    <lineage>
        <taxon>Eukaryota</taxon>
        <taxon>Metazoa</taxon>
        <taxon>Ecdysozoa</taxon>
        <taxon>Nematoda</taxon>
        <taxon>Chromadorea</taxon>
        <taxon>Rhabditida</taxon>
        <taxon>Tylenchina</taxon>
        <taxon>Panagrolaimomorpha</taxon>
        <taxon>Panagrolaimoidea</taxon>
        <taxon>Panagrolaimidae</taxon>
        <taxon>Panagrellus</taxon>
    </lineage>
</organism>
<proteinExistence type="predicted"/>
<reference evidence="1" key="1">
    <citation type="journal article" date="2013" name="Genetics">
        <title>The draft genome and transcriptome of Panagrellus redivivus are shaped by the harsh demands of a free-living lifestyle.</title>
        <authorList>
            <person name="Srinivasan J."/>
            <person name="Dillman A.R."/>
            <person name="Macchietto M.G."/>
            <person name="Heikkinen L."/>
            <person name="Lakso M."/>
            <person name="Fracchia K.M."/>
            <person name="Antoshechkin I."/>
            <person name="Mortazavi A."/>
            <person name="Wong G."/>
            <person name="Sternberg P.W."/>
        </authorList>
    </citation>
    <scope>NUCLEOTIDE SEQUENCE [LARGE SCALE GENOMIC DNA]</scope>
    <source>
        <strain evidence="1">MT8872</strain>
    </source>
</reference>
<accession>A0A7E4W743</accession>
<evidence type="ECO:0000313" key="1">
    <source>
        <dbReference type="Proteomes" id="UP000492821"/>
    </source>
</evidence>
<dbReference type="WBParaSite" id="Pan_g7220.t1">
    <property type="protein sequence ID" value="Pan_g7220.t1"/>
    <property type="gene ID" value="Pan_g7220"/>
</dbReference>
<name>A0A7E4W743_PANRE</name>
<reference evidence="2" key="2">
    <citation type="submission" date="2020-10" db="UniProtKB">
        <authorList>
            <consortium name="WormBaseParasite"/>
        </authorList>
    </citation>
    <scope>IDENTIFICATION</scope>
</reference>
<dbReference type="Proteomes" id="UP000492821">
    <property type="component" value="Unassembled WGS sequence"/>
</dbReference>
<evidence type="ECO:0000313" key="2">
    <source>
        <dbReference type="WBParaSite" id="Pan_g7220.t1"/>
    </source>
</evidence>
<protein>
    <submittedName>
        <fullName evidence="2">AAA-ATPase_like domain-containing protein</fullName>
    </submittedName>
</protein>
<keyword evidence="1" id="KW-1185">Reference proteome</keyword>
<dbReference type="AlphaFoldDB" id="A0A7E4W743"/>
<sequence length="236" mass="27213">MPIKPVTEEIGALRVQIPKPAYRTRMCHEYLDASLEDLEDTEDTLMPFSKLIRINNCENSKAFYEKVSSLTCGMATGVNVSREDNKLIDFADILQAFPNLTSLRASGRIKNTWITDIMKNQKRKLVDMFIMGRENSDFGWDNYTPDEFFDFLNAQQYEFKIFIDDMFKHHKLDYVTQKFLADSTLMIGPHILFFVSDCLGGDIYMPRARMESFGSDGLYSTSTYQRSSAAKRHLIA</sequence>